<dbReference type="Proteomes" id="UP000321938">
    <property type="component" value="Unassembled WGS sequence"/>
</dbReference>
<feature type="domain" description="DUF6705" evidence="2">
    <location>
        <begin position="1"/>
        <end position="211"/>
    </location>
</feature>
<evidence type="ECO:0000313" key="3">
    <source>
        <dbReference type="EMBL" id="TXE17646.1"/>
    </source>
</evidence>
<dbReference type="InterPro" id="IPR046551">
    <property type="entry name" value="DUF6705"/>
</dbReference>
<keyword evidence="4" id="KW-1185">Reference proteome</keyword>
<accession>A0A5C7B6W7</accession>
<proteinExistence type="predicted"/>
<feature type="chain" id="PRO_5022959903" description="DUF6705 domain-containing protein" evidence="1">
    <location>
        <begin position="20"/>
        <end position="211"/>
    </location>
</feature>
<dbReference type="AlphaFoldDB" id="A0A5C7B6W7"/>
<evidence type="ECO:0000313" key="4">
    <source>
        <dbReference type="Proteomes" id="UP000321938"/>
    </source>
</evidence>
<comment type="caution">
    <text evidence="3">The sequence shown here is derived from an EMBL/GenBank/DDBJ whole genome shotgun (WGS) entry which is preliminary data.</text>
</comment>
<keyword evidence="1" id="KW-0732">Signal</keyword>
<evidence type="ECO:0000256" key="1">
    <source>
        <dbReference type="SAM" id="SignalP"/>
    </source>
</evidence>
<gene>
    <name evidence="3" type="ORF">ES692_08765</name>
</gene>
<organism evidence="3 4">
    <name type="scientific">Psychroserpens burtonensis</name>
    <dbReference type="NCBI Taxonomy" id="49278"/>
    <lineage>
        <taxon>Bacteria</taxon>
        <taxon>Pseudomonadati</taxon>
        <taxon>Bacteroidota</taxon>
        <taxon>Flavobacteriia</taxon>
        <taxon>Flavobacteriales</taxon>
        <taxon>Flavobacteriaceae</taxon>
        <taxon>Psychroserpens</taxon>
    </lineage>
</organism>
<dbReference type="PROSITE" id="PS51257">
    <property type="entry name" value="PROKAR_LIPOPROTEIN"/>
    <property type="match status" value="1"/>
</dbReference>
<evidence type="ECO:0000259" key="2">
    <source>
        <dbReference type="Pfam" id="PF20448"/>
    </source>
</evidence>
<dbReference type="RefSeq" id="WP_147231597.1">
    <property type="nucleotide sequence ID" value="NZ_VOSB01000011.1"/>
</dbReference>
<reference evidence="3 4" key="1">
    <citation type="submission" date="2019-08" db="EMBL/GenBank/DDBJ databases">
        <title>Genome of Psychroserpens burtonensis ACAM 167.</title>
        <authorList>
            <person name="Bowman J.P."/>
        </authorList>
    </citation>
    <scope>NUCLEOTIDE SEQUENCE [LARGE SCALE GENOMIC DNA]</scope>
    <source>
        <strain evidence="3 4">ACAM 167</strain>
    </source>
</reference>
<feature type="signal peptide" evidence="1">
    <location>
        <begin position="1"/>
        <end position="19"/>
    </location>
</feature>
<sequence length="211" mass="24158">MKNLFFAILFLLLALSCKAQSPILSLDTYEHQIPDNAYVKDLNNELNKFAGTWIFSQNNITFTITLQKQEQTFNGDYYEDYIIGEYAYLINTLEIINTLSSLQEANATNNSQTNENIIEYLNIRNIGGRYLENGQDSGCNDCSENERVLELYLVDPDRKYLSTSLILRYLVNENNPEKMTATIRARTGVAVPIDGFTSPRVPYGTYLMEKQ</sequence>
<dbReference type="EMBL" id="VOSB01000011">
    <property type="protein sequence ID" value="TXE17646.1"/>
    <property type="molecule type" value="Genomic_DNA"/>
</dbReference>
<dbReference type="STRING" id="1123037.GCA_000425305_01612"/>
<name>A0A5C7B6W7_9FLAO</name>
<dbReference type="OrthoDB" id="1261237at2"/>
<dbReference type="Pfam" id="PF20448">
    <property type="entry name" value="DUF6705"/>
    <property type="match status" value="1"/>
</dbReference>
<protein>
    <recommendedName>
        <fullName evidence="2">DUF6705 domain-containing protein</fullName>
    </recommendedName>
</protein>